<dbReference type="PROSITE" id="PS51722">
    <property type="entry name" value="G_TR_2"/>
    <property type="match status" value="1"/>
</dbReference>
<keyword evidence="2" id="KW-0547">Nucleotide-binding</keyword>
<dbReference type="Gene3D" id="2.40.30.10">
    <property type="entry name" value="Translation factors"/>
    <property type="match status" value="1"/>
</dbReference>
<dbReference type="PANTHER" id="PTHR43261">
    <property type="entry name" value="TRANSLATION ELONGATION FACTOR G-RELATED"/>
    <property type="match status" value="1"/>
</dbReference>
<dbReference type="Pfam" id="PF03144">
    <property type="entry name" value="GTP_EFTU_D2"/>
    <property type="match status" value="1"/>
</dbReference>
<dbReference type="AlphaFoldDB" id="A0A0F9S7S7"/>
<dbReference type="FunFam" id="2.40.30.10:FF:000006">
    <property type="entry name" value="Elongation factor G"/>
    <property type="match status" value="1"/>
</dbReference>
<dbReference type="FunFam" id="3.40.50.300:FF:000029">
    <property type="entry name" value="Elongation factor G"/>
    <property type="match status" value="1"/>
</dbReference>
<evidence type="ECO:0000256" key="3">
    <source>
        <dbReference type="ARBA" id="ARBA00022768"/>
    </source>
</evidence>
<dbReference type="InterPro" id="IPR009022">
    <property type="entry name" value="EFG_III"/>
</dbReference>
<dbReference type="InterPro" id="IPR031157">
    <property type="entry name" value="G_TR_CS"/>
</dbReference>
<evidence type="ECO:0000259" key="6">
    <source>
        <dbReference type="PROSITE" id="PS51722"/>
    </source>
</evidence>
<dbReference type="InterPro" id="IPR005517">
    <property type="entry name" value="Transl_elong_EFG/EF2_IV"/>
</dbReference>
<reference evidence="7" key="1">
    <citation type="journal article" date="2015" name="Nature">
        <title>Complex archaea that bridge the gap between prokaryotes and eukaryotes.</title>
        <authorList>
            <person name="Spang A."/>
            <person name="Saw J.H."/>
            <person name="Jorgensen S.L."/>
            <person name="Zaremba-Niedzwiedzka K."/>
            <person name="Martijn J."/>
            <person name="Lind A.E."/>
            <person name="van Eijk R."/>
            <person name="Schleper C."/>
            <person name="Guy L."/>
            <person name="Ettema T.J."/>
        </authorList>
    </citation>
    <scope>NUCLEOTIDE SEQUENCE</scope>
</reference>
<dbReference type="FunFam" id="3.30.70.240:FF:000001">
    <property type="entry name" value="Elongation factor G"/>
    <property type="match status" value="1"/>
</dbReference>
<dbReference type="InterPro" id="IPR027417">
    <property type="entry name" value="P-loop_NTPase"/>
</dbReference>
<dbReference type="EMBL" id="LAZR01000539">
    <property type="protein sequence ID" value="KKN64965.1"/>
    <property type="molecule type" value="Genomic_DNA"/>
</dbReference>
<accession>A0A0F9S7S7</accession>
<dbReference type="InterPro" id="IPR004540">
    <property type="entry name" value="Transl_elong_EFG/EF2"/>
</dbReference>
<dbReference type="SUPFAM" id="SSF50447">
    <property type="entry name" value="Translation proteins"/>
    <property type="match status" value="1"/>
</dbReference>
<dbReference type="SMART" id="SM00838">
    <property type="entry name" value="EFG_C"/>
    <property type="match status" value="1"/>
</dbReference>
<dbReference type="InterPro" id="IPR014721">
    <property type="entry name" value="Ribsml_uS5_D2-typ_fold_subgr"/>
</dbReference>
<gene>
    <name evidence="7" type="ORF">LCGC14_0486620</name>
</gene>
<dbReference type="NCBIfam" id="NF009381">
    <property type="entry name" value="PRK12740.1-5"/>
    <property type="match status" value="1"/>
</dbReference>
<dbReference type="Gene3D" id="3.30.230.10">
    <property type="match status" value="1"/>
</dbReference>
<keyword evidence="3" id="KW-0251">Elongation factor</keyword>
<dbReference type="GO" id="GO:0005525">
    <property type="term" value="F:GTP binding"/>
    <property type="evidence" value="ECO:0007669"/>
    <property type="project" value="UniProtKB-KW"/>
</dbReference>
<dbReference type="InterPro" id="IPR005225">
    <property type="entry name" value="Small_GTP-bd"/>
</dbReference>
<dbReference type="CDD" id="cd03713">
    <property type="entry name" value="EFG_mtEFG_C"/>
    <property type="match status" value="1"/>
</dbReference>
<dbReference type="PRINTS" id="PR00315">
    <property type="entry name" value="ELONGATNFCT"/>
</dbReference>
<feature type="domain" description="Tr-type G" evidence="6">
    <location>
        <begin position="6"/>
        <end position="281"/>
    </location>
</feature>
<dbReference type="SMART" id="SM00889">
    <property type="entry name" value="EFG_IV"/>
    <property type="match status" value="1"/>
</dbReference>
<dbReference type="InterPro" id="IPR009000">
    <property type="entry name" value="Transl_B-barrel_sf"/>
</dbReference>
<dbReference type="SUPFAM" id="SSF52540">
    <property type="entry name" value="P-loop containing nucleoside triphosphate hydrolases"/>
    <property type="match status" value="1"/>
</dbReference>
<dbReference type="FunFam" id="3.30.70.870:FF:000001">
    <property type="entry name" value="Elongation factor G"/>
    <property type="match status" value="1"/>
</dbReference>
<dbReference type="GO" id="GO:0003746">
    <property type="term" value="F:translation elongation factor activity"/>
    <property type="evidence" value="ECO:0007669"/>
    <property type="project" value="UniProtKB-KW"/>
</dbReference>
<evidence type="ECO:0000256" key="2">
    <source>
        <dbReference type="ARBA" id="ARBA00022741"/>
    </source>
</evidence>
<dbReference type="NCBIfam" id="TIGR00484">
    <property type="entry name" value="EF-G"/>
    <property type="match status" value="1"/>
</dbReference>
<dbReference type="NCBIfam" id="TIGR00231">
    <property type="entry name" value="small_GTP"/>
    <property type="match status" value="1"/>
</dbReference>
<comment type="similarity">
    <text evidence="1">Belongs to the TRAFAC class translation factor GTPase superfamily. Classic translation factor GTPase family. EF-G/EF-2 subfamily.</text>
</comment>
<dbReference type="GO" id="GO:0032790">
    <property type="term" value="P:ribosome disassembly"/>
    <property type="evidence" value="ECO:0007669"/>
    <property type="project" value="TreeGrafter"/>
</dbReference>
<keyword evidence="4" id="KW-0648">Protein biosynthesis</keyword>
<keyword evidence="5" id="KW-0342">GTP-binding</keyword>
<comment type="caution">
    <text evidence="7">The sequence shown here is derived from an EMBL/GenBank/DDBJ whole genome shotgun (WGS) entry which is preliminary data.</text>
</comment>
<evidence type="ECO:0000313" key="7">
    <source>
        <dbReference type="EMBL" id="KKN64965.1"/>
    </source>
</evidence>
<dbReference type="InterPro" id="IPR000795">
    <property type="entry name" value="T_Tr_GTP-bd_dom"/>
</dbReference>
<dbReference type="InterPro" id="IPR041095">
    <property type="entry name" value="EFG_II"/>
</dbReference>
<proteinExistence type="inferred from homology"/>
<dbReference type="InterPro" id="IPR004161">
    <property type="entry name" value="EFTu-like_2"/>
</dbReference>
<dbReference type="GO" id="GO:0003924">
    <property type="term" value="F:GTPase activity"/>
    <property type="evidence" value="ECO:0007669"/>
    <property type="project" value="InterPro"/>
</dbReference>
<protein>
    <recommendedName>
        <fullName evidence="6">Tr-type G domain-containing protein</fullName>
    </recommendedName>
</protein>
<dbReference type="CDD" id="cd16262">
    <property type="entry name" value="EFG_III"/>
    <property type="match status" value="1"/>
</dbReference>
<dbReference type="Pfam" id="PF14492">
    <property type="entry name" value="EFG_III"/>
    <property type="match status" value="1"/>
</dbReference>
<evidence type="ECO:0000256" key="1">
    <source>
        <dbReference type="ARBA" id="ARBA00005870"/>
    </source>
</evidence>
<evidence type="ECO:0000256" key="4">
    <source>
        <dbReference type="ARBA" id="ARBA00022917"/>
    </source>
</evidence>
<dbReference type="Gene3D" id="3.40.50.300">
    <property type="entry name" value="P-loop containing nucleotide triphosphate hydrolases"/>
    <property type="match status" value="1"/>
</dbReference>
<dbReference type="Gene3D" id="3.30.70.870">
    <property type="entry name" value="Elongation Factor G (Translational Gtpase), domain 3"/>
    <property type="match status" value="1"/>
</dbReference>
<dbReference type="CDD" id="cd01886">
    <property type="entry name" value="EF-G"/>
    <property type="match status" value="1"/>
</dbReference>
<dbReference type="Pfam" id="PF00009">
    <property type="entry name" value="GTP_EFTU"/>
    <property type="match status" value="1"/>
</dbReference>
<dbReference type="Pfam" id="PF03764">
    <property type="entry name" value="EFG_IV"/>
    <property type="match status" value="1"/>
</dbReference>
<dbReference type="InterPro" id="IPR020568">
    <property type="entry name" value="Ribosomal_Su5_D2-typ_SF"/>
</dbReference>
<dbReference type="SUPFAM" id="SSF54211">
    <property type="entry name" value="Ribosomal protein S5 domain 2-like"/>
    <property type="match status" value="1"/>
</dbReference>
<dbReference type="Gene3D" id="3.30.70.240">
    <property type="match status" value="1"/>
</dbReference>
<organism evidence="7">
    <name type="scientific">marine sediment metagenome</name>
    <dbReference type="NCBI Taxonomy" id="412755"/>
    <lineage>
        <taxon>unclassified sequences</taxon>
        <taxon>metagenomes</taxon>
        <taxon>ecological metagenomes</taxon>
    </lineage>
</organism>
<evidence type="ECO:0000256" key="5">
    <source>
        <dbReference type="ARBA" id="ARBA00023134"/>
    </source>
</evidence>
<name>A0A0F9S7S7_9ZZZZ</name>
<dbReference type="InterPro" id="IPR000640">
    <property type="entry name" value="EFG_V-like"/>
</dbReference>
<sequence>MAKELSQLRNIGIMAHIDAGKTTCTERILYFAGRTHKIGEVHHGTAIMDYLVEEQERGITITSAATTFEWAGHTMTLIDTPGHVDFTIEVERSLRVLDGAVAVFCAVGGVEAQSETVWHQADRYGVPRLCLINKMDRLGADFEKVVGELAARLGAEPLLLQIPMGEGETFVGQIDLIARKAYVYNASDVGAERVEIDVPDEYHDELELHRHDLIEKAAEYDDELLDKFLHDEPISDQEIMRAVRTATIAGKLHPVLCGSALKHMGMRLLLDAVTQYLPSPLDVPPVSGYADLDSDTHVERACDPNESFSALVFKITSDRHGDLNFARIYSGTIKAGTRVFNSTQRTKENVARIWEMHAKQRIKREEASAGDIVALVGLRKSLTGDTLCDMRKHIVLQRLEFPEPVITMAIEPRSNADKQKLVEALAMLRREDPSFQFRYDDQTGQSTISGMGELHLEIIKHKLTRDIGVDVRVGTPSVAYKETVTTTAEAEGRFIRQTGGRGQYGVVEIRIEPFESADSEHRLVFENAIHGGAISKDYVPAVAEGVEAAAATGPLTGCFPMVNIKVTLLDGKEHSEDSSEIAFHQAGVLAFNEAVAKARPVLLEPIMRVQVNTPEEYFGAVSGDLTRRRGEIRESEHRGRFQVLTATVPLGEMFGYATELRSLSQGRATYSMEPDSYAPVPPAVGETILKNF</sequence>
<dbReference type="HAMAP" id="MF_00054_B">
    <property type="entry name" value="EF_G_EF_2_B"/>
    <property type="match status" value="1"/>
</dbReference>
<dbReference type="PANTHER" id="PTHR43261:SF1">
    <property type="entry name" value="RIBOSOME-RELEASING FACTOR 2, MITOCHONDRIAL"/>
    <property type="match status" value="1"/>
</dbReference>
<dbReference type="Pfam" id="PF00679">
    <property type="entry name" value="EFG_C"/>
    <property type="match status" value="1"/>
</dbReference>
<dbReference type="InterPro" id="IPR035649">
    <property type="entry name" value="EFG_V"/>
</dbReference>
<dbReference type="SUPFAM" id="SSF54980">
    <property type="entry name" value="EF-G C-terminal domain-like"/>
    <property type="match status" value="2"/>
</dbReference>
<dbReference type="InterPro" id="IPR035647">
    <property type="entry name" value="EFG_III/V"/>
</dbReference>
<dbReference type="CDD" id="cd04088">
    <property type="entry name" value="EFG_mtEFG_II"/>
    <property type="match status" value="1"/>
</dbReference>
<dbReference type="PROSITE" id="PS00301">
    <property type="entry name" value="G_TR_1"/>
    <property type="match status" value="1"/>
</dbReference>